<evidence type="ECO:0000313" key="4">
    <source>
        <dbReference type="EnsemblPlants" id="Ma08_p14710.1"/>
    </source>
</evidence>
<dbReference type="EnsemblPlants" id="Ma08_t14710.1">
    <property type="protein sequence ID" value="Ma08_p14710.1"/>
    <property type="gene ID" value="Ma08_g14710"/>
</dbReference>
<protein>
    <submittedName>
        <fullName evidence="3">(wild Malaysian banana) hypothetical protein</fullName>
    </submittedName>
</protein>
<reference evidence="3" key="1">
    <citation type="submission" date="2021-03" db="EMBL/GenBank/DDBJ databases">
        <authorList>
            <consortium name="Genoscope - CEA"/>
            <person name="William W."/>
        </authorList>
    </citation>
    <scope>NUCLEOTIDE SEQUENCE</scope>
    <source>
        <strain evidence="3">Doubled-haploid Pahang</strain>
    </source>
</reference>
<reference evidence="4" key="2">
    <citation type="submission" date="2021-05" db="UniProtKB">
        <authorList>
            <consortium name="EnsemblPlants"/>
        </authorList>
    </citation>
    <scope>IDENTIFICATION</scope>
    <source>
        <strain evidence="4">subsp. malaccensis</strain>
    </source>
</reference>
<organism evidence="4 5">
    <name type="scientific">Musa acuminata subsp. malaccensis</name>
    <name type="common">Wild banana</name>
    <name type="synonym">Musa malaccensis</name>
    <dbReference type="NCBI Taxonomy" id="214687"/>
    <lineage>
        <taxon>Eukaryota</taxon>
        <taxon>Viridiplantae</taxon>
        <taxon>Streptophyta</taxon>
        <taxon>Embryophyta</taxon>
        <taxon>Tracheophyta</taxon>
        <taxon>Spermatophyta</taxon>
        <taxon>Magnoliopsida</taxon>
        <taxon>Liliopsida</taxon>
        <taxon>Zingiberales</taxon>
        <taxon>Musaceae</taxon>
        <taxon>Musa</taxon>
    </lineage>
</organism>
<keyword evidence="1" id="KW-0175">Coiled coil</keyword>
<evidence type="ECO:0000256" key="2">
    <source>
        <dbReference type="SAM" id="MobiDB-lite"/>
    </source>
</evidence>
<dbReference type="GO" id="GO:0009898">
    <property type="term" value="C:cytoplasmic side of plasma membrane"/>
    <property type="evidence" value="ECO:0000318"/>
    <property type="project" value="GO_Central"/>
</dbReference>
<dbReference type="Pfam" id="PF03357">
    <property type="entry name" value="Snf7"/>
    <property type="match status" value="1"/>
</dbReference>
<proteinExistence type="predicted"/>
<dbReference type="Gramene" id="Ma08_t14710.1">
    <property type="protein sequence ID" value="Ma08_p14710.1"/>
    <property type="gene ID" value="Ma08_g14710"/>
</dbReference>
<dbReference type="PANTHER" id="PTHR22761:SF7">
    <property type="entry name" value="SNF7 FAMILY PROTEIN"/>
    <property type="match status" value="1"/>
</dbReference>
<dbReference type="GO" id="GO:0005771">
    <property type="term" value="C:multivesicular body"/>
    <property type="evidence" value="ECO:0000318"/>
    <property type="project" value="GO_Central"/>
</dbReference>
<feature type="region of interest" description="Disordered" evidence="2">
    <location>
        <begin position="383"/>
        <end position="406"/>
    </location>
</feature>
<dbReference type="GO" id="GO:0032511">
    <property type="term" value="P:late endosome to vacuole transport via multivesicular body sorting pathway"/>
    <property type="evidence" value="ECO:0000318"/>
    <property type="project" value="GO_Central"/>
</dbReference>
<dbReference type="AlphaFoldDB" id="A0A804K6M3"/>
<dbReference type="GO" id="GO:0000815">
    <property type="term" value="C:ESCRT III complex"/>
    <property type="evidence" value="ECO:0000318"/>
    <property type="project" value="GO_Central"/>
</dbReference>
<dbReference type="PANTHER" id="PTHR22761">
    <property type="entry name" value="CHARGED MULTIVESICULAR BODY PROTEIN"/>
    <property type="match status" value="1"/>
</dbReference>
<dbReference type="FunCoup" id="A0A804K6M3">
    <property type="interactions" value="1231"/>
</dbReference>
<sequence>MGSSPPPSSSSSAVEEIVRREVLDWDDEVAATARFKAFSGQRSDWEPRFVFWRDLILKVARHLGVCTVRSSEVKNIWFSRGGLTPLCLDRVLQEMYNNGDILLRGELIDPSSGHLYQMLRRAGQLIGGFRRSPKIGDFEEHLILKPLLQESASNVIKNLAENHWTSTCVITMNKFQSICKRSGEASTVLSYLCGCGKAQYLSIRKEDIIEGVKVSLVSSSLTRISSLDNDVLHLVWTTEKLQQQLNVIDNRWKLSRKMALTSFKLGNKQAAFRCIRQSKMLSESRSKYTLLLDLVEKVLSNIANAESTKKVYEAIQIGVRAMKEYEISMDEVKDHLDELDKHVQAQKEVDESLESMPLQALDVEEEDIEEEFKKLELELSGETHHPLLQEPLAPDVKAATSPQAAAQTLSQTLSKLNLEAA</sequence>
<gene>
    <name evidence="3" type="ORF">GSMUA_348490.1</name>
</gene>
<accession>A0A804K6M3</accession>
<dbReference type="OrthoDB" id="10250120at2759"/>
<dbReference type="EMBL" id="HG996472">
    <property type="protein sequence ID" value="CAG1831595.1"/>
    <property type="molecule type" value="Genomic_DNA"/>
</dbReference>
<dbReference type="GO" id="GO:0006900">
    <property type="term" value="P:vesicle budding from membrane"/>
    <property type="evidence" value="ECO:0000318"/>
    <property type="project" value="GO_Central"/>
</dbReference>
<keyword evidence="5" id="KW-1185">Reference proteome</keyword>
<feature type="coiled-coil region" evidence="1">
    <location>
        <begin position="322"/>
        <end position="378"/>
    </location>
</feature>
<name>A0A804K6M3_MUSAM</name>
<dbReference type="Pfam" id="PF25880">
    <property type="entry name" value="WHD_CHMP7_1st"/>
    <property type="match status" value="1"/>
</dbReference>
<dbReference type="OMA" id="LQLQFMR"/>
<evidence type="ECO:0000256" key="1">
    <source>
        <dbReference type="SAM" id="Coils"/>
    </source>
</evidence>
<dbReference type="InParanoid" id="A0A804K6M3"/>
<evidence type="ECO:0000313" key="5">
    <source>
        <dbReference type="Proteomes" id="UP000012960"/>
    </source>
</evidence>
<evidence type="ECO:0000313" key="3">
    <source>
        <dbReference type="EMBL" id="CAG1831595.1"/>
    </source>
</evidence>
<dbReference type="Proteomes" id="UP000012960">
    <property type="component" value="Unplaced"/>
</dbReference>
<dbReference type="InterPro" id="IPR005024">
    <property type="entry name" value="Snf7_fam"/>
</dbReference>